<dbReference type="EMBL" id="BAAAXZ010000041">
    <property type="protein sequence ID" value="GAA2916929.1"/>
    <property type="molecule type" value="Genomic_DNA"/>
</dbReference>
<accession>A0ABN3WJE9</accession>
<protein>
    <submittedName>
        <fullName evidence="2">Uncharacterized protein</fullName>
    </submittedName>
</protein>
<evidence type="ECO:0000313" key="2">
    <source>
        <dbReference type="EMBL" id="GAA2916929.1"/>
    </source>
</evidence>
<proteinExistence type="predicted"/>
<comment type="caution">
    <text evidence="2">The sequence shown here is derived from an EMBL/GenBank/DDBJ whole genome shotgun (WGS) entry which is preliminary data.</text>
</comment>
<evidence type="ECO:0000256" key="1">
    <source>
        <dbReference type="SAM" id="MobiDB-lite"/>
    </source>
</evidence>
<keyword evidence="3" id="KW-1185">Reference proteome</keyword>
<sequence length="66" mass="7355">MRRVREDNARGHRQVVVWLPYVKRAPEEWEERTKGRGAGGRRGGEVTGARGEGRAGVAGAEKRGER</sequence>
<name>A0ABN3WJE9_STRTU</name>
<evidence type="ECO:0000313" key="3">
    <source>
        <dbReference type="Proteomes" id="UP001501102"/>
    </source>
</evidence>
<feature type="region of interest" description="Disordered" evidence="1">
    <location>
        <begin position="28"/>
        <end position="66"/>
    </location>
</feature>
<organism evidence="2 3">
    <name type="scientific">Streptomyces thioluteus</name>
    <dbReference type="NCBI Taxonomy" id="66431"/>
    <lineage>
        <taxon>Bacteria</taxon>
        <taxon>Bacillati</taxon>
        <taxon>Actinomycetota</taxon>
        <taxon>Actinomycetes</taxon>
        <taxon>Kitasatosporales</taxon>
        <taxon>Streptomycetaceae</taxon>
        <taxon>Streptomyces</taxon>
    </lineage>
</organism>
<gene>
    <name evidence="2" type="ORF">GCM10020221_11180</name>
</gene>
<dbReference type="Proteomes" id="UP001501102">
    <property type="component" value="Unassembled WGS sequence"/>
</dbReference>
<reference evidence="2 3" key="1">
    <citation type="journal article" date="2019" name="Int. J. Syst. Evol. Microbiol.">
        <title>The Global Catalogue of Microorganisms (GCM) 10K type strain sequencing project: providing services to taxonomists for standard genome sequencing and annotation.</title>
        <authorList>
            <consortium name="The Broad Institute Genomics Platform"/>
            <consortium name="The Broad Institute Genome Sequencing Center for Infectious Disease"/>
            <person name="Wu L."/>
            <person name="Ma J."/>
        </authorList>
    </citation>
    <scope>NUCLEOTIDE SEQUENCE [LARGE SCALE GENOMIC DNA]</scope>
    <source>
        <strain evidence="2 3">JCM 4087</strain>
    </source>
</reference>